<accession>A0A0A8YDN5</accession>
<dbReference type="AlphaFoldDB" id="A0A0A8YDN5"/>
<reference evidence="1" key="2">
    <citation type="journal article" date="2015" name="Data Brief">
        <title>Shoot transcriptome of the giant reed, Arundo donax.</title>
        <authorList>
            <person name="Barrero R.A."/>
            <person name="Guerrero F.D."/>
            <person name="Moolhuijzen P."/>
            <person name="Goolsby J.A."/>
            <person name="Tidwell J."/>
            <person name="Bellgard S.E."/>
            <person name="Bellgard M.I."/>
        </authorList>
    </citation>
    <scope>NUCLEOTIDE SEQUENCE</scope>
    <source>
        <tissue evidence="1">Shoot tissue taken approximately 20 cm above the soil surface</tissue>
    </source>
</reference>
<proteinExistence type="predicted"/>
<reference evidence="1" key="1">
    <citation type="submission" date="2014-09" db="EMBL/GenBank/DDBJ databases">
        <authorList>
            <person name="Magalhaes I.L.F."/>
            <person name="Oliveira U."/>
            <person name="Santos F.R."/>
            <person name="Vidigal T.H.D.A."/>
            <person name="Brescovit A.D."/>
            <person name="Santos A.J."/>
        </authorList>
    </citation>
    <scope>NUCLEOTIDE SEQUENCE</scope>
    <source>
        <tissue evidence="1">Shoot tissue taken approximately 20 cm above the soil surface</tissue>
    </source>
</reference>
<name>A0A0A8YDN5_ARUDO</name>
<dbReference type="EMBL" id="GBRH01276693">
    <property type="protein sequence ID" value="JAD21202.1"/>
    <property type="molecule type" value="Transcribed_RNA"/>
</dbReference>
<evidence type="ECO:0000313" key="1">
    <source>
        <dbReference type="EMBL" id="JAD21202.1"/>
    </source>
</evidence>
<sequence>MLIFRRMNLKDSVLNCFDRESFDLVPQLFHLLRCWSGSRTGHGVFVLISEH</sequence>
<organism evidence="1">
    <name type="scientific">Arundo donax</name>
    <name type="common">Giant reed</name>
    <name type="synonym">Donax arundinaceus</name>
    <dbReference type="NCBI Taxonomy" id="35708"/>
    <lineage>
        <taxon>Eukaryota</taxon>
        <taxon>Viridiplantae</taxon>
        <taxon>Streptophyta</taxon>
        <taxon>Embryophyta</taxon>
        <taxon>Tracheophyta</taxon>
        <taxon>Spermatophyta</taxon>
        <taxon>Magnoliopsida</taxon>
        <taxon>Liliopsida</taxon>
        <taxon>Poales</taxon>
        <taxon>Poaceae</taxon>
        <taxon>PACMAD clade</taxon>
        <taxon>Arundinoideae</taxon>
        <taxon>Arundineae</taxon>
        <taxon>Arundo</taxon>
    </lineage>
</organism>
<protein>
    <submittedName>
        <fullName evidence="1">Uncharacterized protein</fullName>
    </submittedName>
</protein>